<accession>A0A5C8P672</accession>
<gene>
    <name evidence="1" type="ORF">FHP08_00365</name>
</gene>
<proteinExistence type="predicted"/>
<dbReference type="InterPro" id="IPR024787">
    <property type="entry name" value="EcsC"/>
</dbReference>
<evidence type="ECO:0000313" key="1">
    <source>
        <dbReference type="EMBL" id="TXL68939.1"/>
    </source>
</evidence>
<dbReference type="AlphaFoldDB" id="A0A5C8P672"/>
<dbReference type="EMBL" id="VDUY01000001">
    <property type="protein sequence ID" value="TXL68939.1"/>
    <property type="molecule type" value="Genomic_DNA"/>
</dbReference>
<dbReference type="OrthoDB" id="1238772at2"/>
<dbReference type="Pfam" id="PF12787">
    <property type="entry name" value="EcsC"/>
    <property type="match status" value="1"/>
</dbReference>
<evidence type="ECO:0000313" key="2">
    <source>
        <dbReference type="Proteomes" id="UP000321548"/>
    </source>
</evidence>
<organism evidence="1 2">
    <name type="scientific">Zeimonas arvi</name>
    <dbReference type="NCBI Taxonomy" id="2498847"/>
    <lineage>
        <taxon>Bacteria</taxon>
        <taxon>Pseudomonadati</taxon>
        <taxon>Pseudomonadota</taxon>
        <taxon>Betaproteobacteria</taxon>
        <taxon>Burkholderiales</taxon>
        <taxon>Burkholderiaceae</taxon>
        <taxon>Zeimonas</taxon>
    </lineage>
</organism>
<dbReference type="PANTHER" id="PTHR41260:SF1">
    <property type="entry name" value="PROTEIN ECSC"/>
    <property type="match status" value="1"/>
</dbReference>
<dbReference type="PANTHER" id="PTHR41260">
    <property type="entry name" value="PROTEIN ECSC"/>
    <property type="match status" value="1"/>
</dbReference>
<protein>
    <submittedName>
        <fullName evidence="1">EcsC family protein</fullName>
    </submittedName>
</protein>
<sequence>MTLSDFDLQTLAQARRLLENPGLAVKLANVVGKPIEKGFEMLPPRWRDQVGEITHKALDVALKTALVSMRERPTAARPRMHKLAATVSGAAGGAFGLGALALELPVSTTIICRSIADIARAEGEDLEQPEARLACLEVFALGGPASSDDASETSYFAMRAALSRAVSEAAEHLATRQATDAGAPALVRLVALIAARFKIQVSQKAAAMAVPLVGAAGGATLNYLFIDHFQEMSRGHFAVRRLERKYGAGAVRRAYEAIKPSPAP</sequence>
<keyword evidence="2" id="KW-1185">Reference proteome</keyword>
<comment type="caution">
    <text evidence="1">The sequence shown here is derived from an EMBL/GenBank/DDBJ whole genome shotgun (WGS) entry which is preliminary data.</text>
</comment>
<dbReference type="Proteomes" id="UP000321548">
    <property type="component" value="Unassembled WGS sequence"/>
</dbReference>
<reference evidence="1 2" key="1">
    <citation type="submission" date="2019-06" db="EMBL/GenBank/DDBJ databases">
        <title>Quisquiliibacterium sp. nov., isolated from a maize field.</title>
        <authorList>
            <person name="Lin S.-Y."/>
            <person name="Tsai C.-F."/>
            <person name="Young C.-C."/>
        </authorList>
    </citation>
    <scope>NUCLEOTIDE SEQUENCE [LARGE SCALE GENOMIC DNA]</scope>
    <source>
        <strain evidence="1 2">CC-CFT501</strain>
    </source>
</reference>
<name>A0A5C8P672_9BURK</name>